<evidence type="ECO:0000256" key="5">
    <source>
        <dbReference type="ARBA" id="ARBA00022833"/>
    </source>
</evidence>
<proteinExistence type="predicted"/>
<dbReference type="InterPro" id="IPR050570">
    <property type="entry name" value="Cell_wall_metabolism_enzyme"/>
</dbReference>
<keyword evidence="10" id="KW-1185">Reference proteome</keyword>
<dbReference type="SUPFAM" id="SSF51261">
    <property type="entry name" value="Duplicated hybrid motif"/>
    <property type="match status" value="1"/>
</dbReference>
<dbReference type="RefSeq" id="WP_231043301.1">
    <property type="nucleotide sequence ID" value="NZ_CP106881.1"/>
</dbReference>
<dbReference type="PANTHER" id="PTHR21666:SF288">
    <property type="entry name" value="CELL DIVISION PROTEIN YTFB"/>
    <property type="match status" value="1"/>
</dbReference>
<evidence type="ECO:0000313" key="10">
    <source>
        <dbReference type="Proteomes" id="UP001162800"/>
    </source>
</evidence>
<evidence type="ECO:0000256" key="1">
    <source>
        <dbReference type="ARBA" id="ARBA00001947"/>
    </source>
</evidence>
<gene>
    <name evidence="9" type="ORF">M9799_06250</name>
</gene>
<dbReference type="PANTHER" id="PTHR21666">
    <property type="entry name" value="PEPTIDASE-RELATED"/>
    <property type="match status" value="1"/>
</dbReference>
<organism evidence="9 10">
    <name type="scientific">Comamonas endophytica</name>
    <dbReference type="NCBI Taxonomy" id="2949090"/>
    <lineage>
        <taxon>Bacteria</taxon>
        <taxon>Pseudomonadati</taxon>
        <taxon>Pseudomonadota</taxon>
        <taxon>Betaproteobacteria</taxon>
        <taxon>Burkholderiales</taxon>
        <taxon>Comamonadaceae</taxon>
        <taxon>Comamonas</taxon>
    </lineage>
</organism>
<dbReference type="Proteomes" id="UP001162800">
    <property type="component" value="Chromosome"/>
</dbReference>
<keyword evidence="5" id="KW-0862">Zinc</keyword>
<accession>A0ABY6GD91</accession>
<keyword evidence="7" id="KW-1133">Transmembrane helix</keyword>
<dbReference type="CDD" id="cd12797">
    <property type="entry name" value="M23_peptidase"/>
    <property type="match status" value="1"/>
</dbReference>
<evidence type="ECO:0000256" key="6">
    <source>
        <dbReference type="ARBA" id="ARBA00023049"/>
    </source>
</evidence>
<comment type="cofactor">
    <cofactor evidence="1">
        <name>Zn(2+)</name>
        <dbReference type="ChEBI" id="CHEBI:29105"/>
    </cofactor>
</comment>
<evidence type="ECO:0000256" key="4">
    <source>
        <dbReference type="ARBA" id="ARBA00022801"/>
    </source>
</evidence>
<evidence type="ECO:0000259" key="8">
    <source>
        <dbReference type="Pfam" id="PF01551"/>
    </source>
</evidence>
<feature type="transmembrane region" description="Helical" evidence="7">
    <location>
        <begin position="27"/>
        <end position="49"/>
    </location>
</feature>
<dbReference type="InterPro" id="IPR011055">
    <property type="entry name" value="Dup_hybrid_motif"/>
</dbReference>
<evidence type="ECO:0000313" key="9">
    <source>
        <dbReference type="EMBL" id="UYG52838.1"/>
    </source>
</evidence>
<dbReference type="Pfam" id="PF01551">
    <property type="entry name" value="Peptidase_M23"/>
    <property type="match status" value="1"/>
</dbReference>
<feature type="domain" description="M23ase beta-sheet core" evidence="8">
    <location>
        <begin position="315"/>
        <end position="409"/>
    </location>
</feature>
<sequence>MKSGLIIAGNTVLAHVRNTLQRHPKRVTGVLAALLLTGGGGAFAVASLGPDPSDLPVRTLTQQVASLADDTPLVELNELQDFALYRSDLSRANDSAESLLQRLGMADPEASAYLRSNELVRQNLLARGGRLISAEATNDHQLTRLTARWAPDDESTKFQRLVVERQGKGFVTRLETGDLVANQRLAGGVIQSSLFAATDASNIPDAVASQLAEVFNGKIDFRRSLRKNDRFALVYETLEADGEPLRSGRLLSAEFNNNGTTHQAMWFQQPGTKGAYFALDGSSLERSYLSAPLAFSRVSSGFAMRFHPVHKTWRAHNGTDFAAPTGTAVRTVADGVVEFAGVQNGYGNVVFVKHPDNNVTVYAHLSRIDVRKGASVAQGSNIGAVGSTGWATGPHLHFEVRVNGKAQDPMTVIGQAQAARPISAAVRASFDRQAAQMRLALESAQQTLASAE</sequence>
<keyword evidence="6" id="KW-0482">Metalloprotease</keyword>
<name>A0ABY6GD91_9BURK</name>
<keyword evidence="7" id="KW-0812">Transmembrane</keyword>
<keyword evidence="7" id="KW-0472">Membrane</keyword>
<evidence type="ECO:0000256" key="2">
    <source>
        <dbReference type="ARBA" id="ARBA00022670"/>
    </source>
</evidence>
<evidence type="ECO:0000256" key="7">
    <source>
        <dbReference type="SAM" id="Phobius"/>
    </source>
</evidence>
<keyword evidence="3" id="KW-0479">Metal-binding</keyword>
<dbReference type="EMBL" id="CP106881">
    <property type="protein sequence ID" value="UYG52838.1"/>
    <property type="molecule type" value="Genomic_DNA"/>
</dbReference>
<protein>
    <submittedName>
        <fullName evidence="9">M23 family metallopeptidase</fullName>
    </submittedName>
</protein>
<keyword evidence="2" id="KW-0645">Protease</keyword>
<reference evidence="9" key="1">
    <citation type="submission" date="2022-09" db="EMBL/GenBank/DDBJ databases">
        <title>The complete genome of Acidovorax sp. 5MLIR.</title>
        <authorList>
            <person name="Liu L."/>
            <person name="Yue J."/>
            <person name="Yang F."/>
            <person name="Yuan J."/>
            <person name="Li L."/>
        </authorList>
    </citation>
    <scope>NUCLEOTIDE SEQUENCE</scope>
    <source>
        <strain evidence="9">5MLIR</strain>
    </source>
</reference>
<evidence type="ECO:0000256" key="3">
    <source>
        <dbReference type="ARBA" id="ARBA00022723"/>
    </source>
</evidence>
<dbReference type="Gene3D" id="3.10.450.350">
    <property type="match status" value="2"/>
</dbReference>
<keyword evidence="4" id="KW-0378">Hydrolase</keyword>
<dbReference type="InterPro" id="IPR016047">
    <property type="entry name" value="M23ase_b-sheet_dom"/>
</dbReference>
<dbReference type="Gene3D" id="2.70.70.10">
    <property type="entry name" value="Glucose Permease (Domain IIA)"/>
    <property type="match status" value="1"/>
</dbReference>